<feature type="domain" description="KAP NTPase" evidence="2">
    <location>
        <begin position="38"/>
        <end position="320"/>
    </location>
</feature>
<feature type="transmembrane region" description="Helical" evidence="1">
    <location>
        <begin position="355"/>
        <end position="375"/>
    </location>
</feature>
<dbReference type="RefSeq" id="WP_270039718.1">
    <property type="nucleotide sequence ID" value="NZ_JAPDOD010000006.1"/>
</dbReference>
<evidence type="ECO:0000313" key="4">
    <source>
        <dbReference type="Proteomes" id="UP001149140"/>
    </source>
</evidence>
<comment type="caution">
    <text evidence="3">The sequence shown here is derived from an EMBL/GenBank/DDBJ whole genome shotgun (WGS) entry which is preliminary data.</text>
</comment>
<keyword evidence="4" id="KW-1185">Reference proteome</keyword>
<evidence type="ECO:0000313" key="3">
    <source>
        <dbReference type="EMBL" id="MDA0160724.1"/>
    </source>
</evidence>
<name>A0A9X3RZY0_9ACTN</name>
<dbReference type="EMBL" id="JAPDOD010000006">
    <property type="protein sequence ID" value="MDA0160724.1"/>
    <property type="molecule type" value="Genomic_DNA"/>
</dbReference>
<protein>
    <submittedName>
        <fullName evidence="3">KAP family NTPase</fullName>
    </submittedName>
</protein>
<gene>
    <name evidence="3" type="ORF">OM076_10645</name>
</gene>
<keyword evidence="1" id="KW-0812">Transmembrane</keyword>
<evidence type="ECO:0000256" key="1">
    <source>
        <dbReference type="SAM" id="Phobius"/>
    </source>
</evidence>
<dbReference type="PANTHER" id="PTHR22674">
    <property type="entry name" value="NTPASE, KAP FAMILY P-LOOP DOMAIN-CONTAINING 1"/>
    <property type="match status" value="1"/>
</dbReference>
<keyword evidence="1" id="KW-1133">Transmembrane helix</keyword>
<dbReference type="Proteomes" id="UP001149140">
    <property type="component" value="Unassembled WGS sequence"/>
</dbReference>
<evidence type="ECO:0000259" key="2">
    <source>
        <dbReference type="Pfam" id="PF07693"/>
    </source>
</evidence>
<sequence length="592" mass="65122">MNTMTVQPSDAPGAERVPLLADTPLRDPALDGFGFVAFSNALCLVADNEHTATPLTIAVSAPWGGGKSSVGGMLQTLLERRVARRHGDQPRLVCWFNAWEHEDAEHLGAALAGAVAREASRRRVWWRRALFPLPSVMLESGERLRRTLASAALCLVVATAVAILQPDLPLIGTDAARGAGAVGVALVALLIFQRVFATAKSAAKFIDDPRSAAAHGSMAEVKGQLGTLIRHATREGRLVILVDDLDRCESERALEVCRVASQLLAHEGVVTILLADMRRIADSASVRFAGADDAGRRYLEKIAQVELTLPPPDPAAMRRVSSGFSDSLRTGPRFVRDAAAPAAERRQWLGWIERAKWWPLAVWVVFFFVLVGATADEESNTPAGVDESLYITFVVAIGLIFWSSRLRRRRRRQRQAYERKIEDLKQQGELTPDVVAAEVIAGVQPADHALVGDLVSRSFLDSAEFRAVEQFMADYPARLPRESKRMFNHAQLMTEIARSREMFGGEPNLEARDLARWIVLRERWPAVGQAVLRDPDFLAELEAAADRGDEDAEILGTDNVDELIELLRESPPLSPLIERLIYFIPAVAIVPD</sequence>
<dbReference type="Pfam" id="PF07693">
    <property type="entry name" value="KAP_NTPase"/>
    <property type="match status" value="1"/>
</dbReference>
<feature type="transmembrane region" description="Helical" evidence="1">
    <location>
        <begin position="147"/>
        <end position="164"/>
    </location>
</feature>
<feature type="transmembrane region" description="Helical" evidence="1">
    <location>
        <begin position="387"/>
        <end position="404"/>
    </location>
</feature>
<proteinExistence type="predicted"/>
<dbReference type="InterPro" id="IPR011646">
    <property type="entry name" value="KAP_P-loop"/>
</dbReference>
<dbReference type="PANTHER" id="PTHR22674:SF6">
    <property type="entry name" value="NTPASE KAP FAMILY P-LOOP DOMAIN-CONTAINING PROTEIN 1"/>
    <property type="match status" value="1"/>
</dbReference>
<feature type="transmembrane region" description="Helical" evidence="1">
    <location>
        <begin position="176"/>
        <end position="196"/>
    </location>
</feature>
<reference evidence="3" key="1">
    <citation type="submission" date="2022-10" db="EMBL/GenBank/DDBJ databases">
        <title>The WGS of Solirubrobacter ginsenosidimutans DSM 21036.</title>
        <authorList>
            <person name="Jiang Z."/>
        </authorList>
    </citation>
    <scope>NUCLEOTIDE SEQUENCE</scope>
    <source>
        <strain evidence="3">DSM 21036</strain>
    </source>
</reference>
<dbReference type="AlphaFoldDB" id="A0A9X3RZY0"/>
<keyword evidence="1" id="KW-0472">Membrane</keyword>
<dbReference type="InterPro" id="IPR052754">
    <property type="entry name" value="NTPase_KAP_P-loop"/>
</dbReference>
<accession>A0A9X3RZY0</accession>
<organism evidence="3 4">
    <name type="scientific">Solirubrobacter ginsenosidimutans</name>
    <dbReference type="NCBI Taxonomy" id="490573"/>
    <lineage>
        <taxon>Bacteria</taxon>
        <taxon>Bacillati</taxon>
        <taxon>Actinomycetota</taxon>
        <taxon>Thermoleophilia</taxon>
        <taxon>Solirubrobacterales</taxon>
        <taxon>Solirubrobacteraceae</taxon>
        <taxon>Solirubrobacter</taxon>
    </lineage>
</organism>